<dbReference type="AlphaFoldDB" id="A0A7J7KFY6"/>
<organism evidence="2 4">
    <name type="scientific">Bugula neritina</name>
    <name type="common">Brown bryozoan</name>
    <name type="synonym">Sertularia neritina</name>
    <dbReference type="NCBI Taxonomy" id="10212"/>
    <lineage>
        <taxon>Eukaryota</taxon>
        <taxon>Metazoa</taxon>
        <taxon>Spiralia</taxon>
        <taxon>Lophotrochozoa</taxon>
        <taxon>Bryozoa</taxon>
        <taxon>Gymnolaemata</taxon>
        <taxon>Cheilostomatida</taxon>
        <taxon>Flustrina</taxon>
        <taxon>Buguloidea</taxon>
        <taxon>Bugulidae</taxon>
        <taxon>Bugula</taxon>
    </lineage>
</organism>
<proteinExistence type="predicted"/>
<protein>
    <submittedName>
        <fullName evidence="2">Uncharacterized protein</fullName>
    </submittedName>
</protein>
<keyword evidence="4" id="KW-1185">Reference proteome</keyword>
<dbReference type="Proteomes" id="UP000593567">
    <property type="component" value="Unassembled WGS sequence"/>
</dbReference>
<feature type="compositionally biased region" description="Polar residues" evidence="1">
    <location>
        <begin position="8"/>
        <end position="29"/>
    </location>
</feature>
<gene>
    <name evidence="3" type="ORF">EB796_003781</name>
    <name evidence="2" type="ORF">EB796_004527</name>
</gene>
<sequence>MAKKHGNRTVTTCSTGRSSTTLTHTASNSVSSNTVLPKILRPIPPTCRGHDANPLTRLSKQLNRTSTTLCSTYEPFKTLNTRSMLAPLSSKPVLNYPYSREPNRHHPSSGLNVCRTLPMPSEYETHISRMKKVMLNSRPCHFSDQLYSTQDWLHKDRGGPISRRYSEDPHSLLDRYKIRQKTSLAEEYTLSRVEKTLEYQQQCKAVLKDIL</sequence>
<evidence type="ECO:0000313" key="3">
    <source>
        <dbReference type="EMBL" id="KAF6037932.1"/>
    </source>
</evidence>
<evidence type="ECO:0000313" key="2">
    <source>
        <dbReference type="EMBL" id="KAF6037167.1"/>
    </source>
</evidence>
<reference evidence="2 4" key="2">
    <citation type="submission" date="2020-06" db="EMBL/GenBank/DDBJ databases">
        <title>Draft genome of Bugula neritina, a colonial animal packing powerful symbionts and potential medicines.</title>
        <authorList>
            <person name="Rayko M."/>
        </authorList>
    </citation>
    <scope>NUCLEOTIDE SEQUENCE [LARGE SCALE GENOMIC DNA]</scope>
    <source>
        <strain evidence="2">Kwan_BN1</strain>
    </source>
</reference>
<name>A0A7J7KFY6_BUGNE</name>
<evidence type="ECO:0000256" key="1">
    <source>
        <dbReference type="SAM" id="MobiDB-lite"/>
    </source>
</evidence>
<comment type="caution">
    <text evidence="2">The sequence shown here is derived from an EMBL/GenBank/DDBJ whole genome shotgun (WGS) entry which is preliminary data.</text>
</comment>
<reference evidence="2 4" key="1">
    <citation type="submission" date="2019-09" db="EMBL/GenBank/DDBJ databases">
        <authorList>
            <person name="Raiko M."/>
            <person name="Komissarov A."/>
            <person name="Rhodes A."/>
            <person name="Kliver S."/>
            <person name="Lim-Fong G."/>
            <person name="Kwan J."/>
            <person name="O'Brien S.J."/>
            <person name="Lopez J.V."/>
        </authorList>
    </citation>
    <scope>NUCLEOTIDE SEQUENCE [LARGE SCALE GENOMIC DNA]</scope>
    <source>
        <strain evidence="2">Kwan_BN1</strain>
    </source>
</reference>
<evidence type="ECO:0000313" key="4">
    <source>
        <dbReference type="Proteomes" id="UP000593567"/>
    </source>
</evidence>
<accession>A0A7J7KFY6</accession>
<dbReference type="EMBL" id="VXIV02000495">
    <property type="protein sequence ID" value="KAF6037932.1"/>
    <property type="molecule type" value="Genomic_DNA"/>
</dbReference>
<feature type="region of interest" description="Disordered" evidence="1">
    <location>
        <begin position="1"/>
        <end position="29"/>
    </location>
</feature>
<dbReference type="EMBL" id="VXIV02000613">
    <property type="protein sequence ID" value="KAF6037167.1"/>
    <property type="molecule type" value="Genomic_DNA"/>
</dbReference>